<feature type="transmembrane region" description="Helical" evidence="5">
    <location>
        <begin position="46"/>
        <end position="68"/>
    </location>
</feature>
<accession>A0ABV8NUA4</accession>
<dbReference type="EMBL" id="JBHSBV010000002">
    <property type="protein sequence ID" value="MFC4200550.1"/>
    <property type="molecule type" value="Genomic_DNA"/>
</dbReference>
<keyword evidence="3 5" id="KW-1133">Transmembrane helix</keyword>
<sequence length="71" mass="8035">MYGEFSLHGVFIPTLIGLMLLAFLLQNGVRVLLIKADAYRHVWHPPLFNLSLYVLVLGGVFALLRGILAWR</sequence>
<dbReference type="RefSeq" id="WP_217964207.1">
    <property type="nucleotide sequence ID" value="NZ_JAHTBN010000003.1"/>
</dbReference>
<reference evidence="7" key="1">
    <citation type="journal article" date="2019" name="Int. J. Syst. Evol. Microbiol.">
        <title>The Global Catalogue of Microorganisms (GCM) 10K type strain sequencing project: providing services to taxonomists for standard genome sequencing and annotation.</title>
        <authorList>
            <consortium name="The Broad Institute Genomics Platform"/>
            <consortium name="The Broad Institute Genome Sequencing Center for Infectious Disease"/>
            <person name="Wu L."/>
            <person name="Ma J."/>
        </authorList>
    </citation>
    <scope>NUCLEOTIDE SEQUENCE [LARGE SCALE GENOMIC DNA]</scope>
    <source>
        <strain evidence="7">LMG 24813</strain>
    </source>
</reference>
<gene>
    <name evidence="6" type="ORF">ACFOY1_06270</name>
</gene>
<protein>
    <submittedName>
        <fullName evidence="6">DUF1656 domain-containing protein</fullName>
    </submittedName>
</protein>
<evidence type="ECO:0000256" key="1">
    <source>
        <dbReference type="ARBA" id="ARBA00022475"/>
    </source>
</evidence>
<dbReference type="Proteomes" id="UP001595848">
    <property type="component" value="Unassembled WGS sequence"/>
</dbReference>
<organism evidence="6 7">
    <name type="scientific">Candidimonas humi</name>
    <dbReference type="NCBI Taxonomy" id="683355"/>
    <lineage>
        <taxon>Bacteria</taxon>
        <taxon>Pseudomonadati</taxon>
        <taxon>Pseudomonadota</taxon>
        <taxon>Betaproteobacteria</taxon>
        <taxon>Burkholderiales</taxon>
        <taxon>Alcaligenaceae</taxon>
        <taxon>Candidimonas</taxon>
    </lineage>
</organism>
<evidence type="ECO:0000256" key="5">
    <source>
        <dbReference type="SAM" id="Phobius"/>
    </source>
</evidence>
<proteinExistence type="predicted"/>
<evidence type="ECO:0000256" key="2">
    <source>
        <dbReference type="ARBA" id="ARBA00022692"/>
    </source>
</evidence>
<evidence type="ECO:0000256" key="4">
    <source>
        <dbReference type="ARBA" id="ARBA00023136"/>
    </source>
</evidence>
<dbReference type="Pfam" id="PF07869">
    <property type="entry name" value="DUF1656"/>
    <property type="match status" value="1"/>
</dbReference>
<comment type="caution">
    <text evidence="6">The sequence shown here is derived from an EMBL/GenBank/DDBJ whole genome shotgun (WGS) entry which is preliminary data.</text>
</comment>
<keyword evidence="7" id="KW-1185">Reference proteome</keyword>
<evidence type="ECO:0000256" key="3">
    <source>
        <dbReference type="ARBA" id="ARBA00022989"/>
    </source>
</evidence>
<name>A0ABV8NUA4_9BURK</name>
<evidence type="ECO:0000313" key="6">
    <source>
        <dbReference type="EMBL" id="MFC4200550.1"/>
    </source>
</evidence>
<dbReference type="InterPro" id="IPR012451">
    <property type="entry name" value="DUF1656"/>
</dbReference>
<evidence type="ECO:0000313" key="7">
    <source>
        <dbReference type="Proteomes" id="UP001595848"/>
    </source>
</evidence>
<keyword evidence="1" id="KW-1003">Cell membrane</keyword>
<keyword evidence="4 5" id="KW-0472">Membrane</keyword>
<keyword evidence="2 5" id="KW-0812">Transmembrane</keyword>